<protein>
    <submittedName>
        <fullName evidence="3">Enoyl-ACP reductase-like protein</fullName>
    </submittedName>
</protein>
<organism evidence="3 4">
    <name type="scientific">Klebsiella oxytoca</name>
    <dbReference type="NCBI Taxonomy" id="571"/>
    <lineage>
        <taxon>Bacteria</taxon>
        <taxon>Pseudomonadati</taxon>
        <taxon>Pseudomonadota</taxon>
        <taxon>Gammaproteobacteria</taxon>
        <taxon>Enterobacterales</taxon>
        <taxon>Enterobacteriaceae</taxon>
        <taxon>Klebsiella/Raoultella group</taxon>
        <taxon>Klebsiella</taxon>
    </lineage>
</organism>
<dbReference type="InterPro" id="IPR036291">
    <property type="entry name" value="NAD(P)-bd_dom_sf"/>
</dbReference>
<gene>
    <name evidence="3" type="ORF">DET57_108208</name>
</gene>
<accession>A0A318FMT1</accession>
<evidence type="ECO:0000256" key="2">
    <source>
        <dbReference type="ARBA" id="ARBA00023002"/>
    </source>
</evidence>
<dbReference type="InterPro" id="IPR051122">
    <property type="entry name" value="SDR_DHRS6-like"/>
</dbReference>
<dbReference type="GO" id="GO:0016491">
    <property type="term" value="F:oxidoreductase activity"/>
    <property type="evidence" value="ECO:0007669"/>
    <property type="project" value="UniProtKB-KW"/>
</dbReference>
<name>A0A318FMT1_KLEOX</name>
<proteinExistence type="inferred from homology"/>
<dbReference type="Gene3D" id="3.40.50.720">
    <property type="entry name" value="NAD(P)-binding Rossmann-like Domain"/>
    <property type="match status" value="1"/>
</dbReference>
<evidence type="ECO:0000313" key="4">
    <source>
        <dbReference type="Proteomes" id="UP000247485"/>
    </source>
</evidence>
<dbReference type="AlphaFoldDB" id="A0A318FMT1"/>
<reference evidence="3 4" key="1">
    <citation type="submission" date="2018-05" db="EMBL/GenBank/DDBJ databases">
        <title>Freshwater and sediment microbial communities from various areas in North America, analyzing microbe dynamics in response to fracking.</title>
        <authorList>
            <person name="Lamendella R."/>
        </authorList>
    </citation>
    <scope>NUCLEOTIDE SEQUENCE [LARGE SCALE GENOMIC DNA]</scope>
    <source>
        <strain evidence="3 4">67</strain>
    </source>
</reference>
<dbReference type="InterPro" id="IPR002347">
    <property type="entry name" value="SDR_fam"/>
</dbReference>
<dbReference type="SUPFAM" id="SSF51735">
    <property type="entry name" value="NAD(P)-binding Rossmann-fold domains"/>
    <property type="match status" value="1"/>
</dbReference>
<comment type="caution">
    <text evidence="3">The sequence shown here is derived from an EMBL/GenBank/DDBJ whole genome shotgun (WGS) entry which is preliminary data.</text>
</comment>
<dbReference type="RefSeq" id="WP_181421798.1">
    <property type="nucleotide sequence ID" value="NZ_QJJG01000008.1"/>
</dbReference>
<sequence>MEHKNTILIAGGQAEPKLLSTLENQYLQQGWEVYFSQQTEYEKINQVIDALIVGERKLNAFIYISPPPLRGSMLDDDDNIIATTMNDDLECGLWWVQSACKKMVQQGVQGRVVTLAHIAALVPTEYYSYGAASQLALMNTCRSGIQELVPYGIKINTLFRGFSEEDPQQKAFVEQLRQLHKDDGIPLLEYTDAAEIAKTCTLLTDPQIHSFNGAMLTLDGGFYVTRKIRYLDPVRE</sequence>
<dbReference type="Proteomes" id="UP000247485">
    <property type="component" value="Unassembled WGS sequence"/>
</dbReference>
<dbReference type="PANTHER" id="PTHR43477">
    <property type="entry name" value="DIHYDROANTICAPSIN 7-DEHYDROGENASE"/>
    <property type="match status" value="1"/>
</dbReference>
<evidence type="ECO:0000256" key="1">
    <source>
        <dbReference type="ARBA" id="ARBA00006484"/>
    </source>
</evidence>
<dbReference type="Pfam" id="PF13561">
    <property type="entry name" value="adh_short_C2"/>
    <property type="match status" value="1"/>
</dbReference>
<comment type="similarity">
    <text evidence="1">Belongs to the short-chain dehydrogenases/reductases (SDR) family.</text>
</comment>
<keyword evidence="2" id="KW-0560">Oxidoreductase</keyword>
<dbReference type="EMBL" id="QJJG01000008">
    <property type="protein sequence ID" value="PXW44944.1"/>
    <property type="molecule type" value="Genomic_DNA"/>
</dbReference>
<dbReference type="PANTHER" id="PTHR43477:SF1">
    <property type="entry name" value="DIHYDROANTICAPSIN 7-DEHYDROGENASE"/>
    <property type="match status" value="1"/>
</dbReference>
<evidence type="ECO:0000313" key="3">
    <source>
        <dbReference type="EMBL" id="PXW44944.1"/>
    </source>
</evidence>